<evidence type="ECO:0000313" key="3">
    <source>
        <dbReference type="Proteomes" id="UP001201812"/>
    </source>
</evidence>
<proteinExistence type="predicted"/>
<name>A0AAD4QVA9_9BILA</name>
<dbReference type="AlphaFoldDB" id="A0AAD4QVA9"/>
<reference evidence="2" key="1">
    <citation type="submission" date="2022-01" db="EMBL/GenBank/DDBJ databases">
        <title>Genome Sequence Resource for Two Populations of Ditylenchus destructor, the Migratory Endoparasitic Phytonematode.</title>
        <authorList>
            <person name="Zhang H."/>
            <person name="Lin R."/>
            <person name="Xie B."/>
        </authorList>
    </citation>
    <scope>NUCLEOTIDE SEQUENCE</scope>
    <source>
        <strain evidence="2">BazhouSP</strain>
    </source>
</reference>
<keyword evidence="1" id="KW-0812">Transmembrane</keyword>
<dbReference type="EMBL" id="JAKKPZ010000921">
    <property type="protein sequence ID" value="KAI1691479.1"/>
    <property type="molecule type" value="Genomic_DNA"/>
</dbReference>
<keyword evidence="1" id="KW-1133">Transmembrane helix</keyword>
<sequence>MGGTMTSLNGALLGRLAKRHLRRLGRDPAADRYDHRELRDLADCADWPTLNMASLQVFENEFGRLMMLALLIAAPVIMVLYVIDADSVSSTASRSSSTSSPSRSRSRAGRRTFLLLLLVPALAQAVVGELGGPQRHRACGDRGAGAMTDDPLAPDPDEEARLRELMRLLRKADARRRANRRN</sequence>
<accession>A0AAD4QVA9</accession>
<organism evidence="2 3">
    <name type="scientific">Ditylenchus destructor</name>
    <dbReference type="NCBI Taxonomy" id="166010"/>
    <lineage>
        <taxon>Eukaryota</taxon>
        <taxon>Metazoa</taxon>
        <taxon>Ecdysozoa</taxon>
        <taxon>Nematoda</taxon>
        <taxon>Chromadorea</taxon>
        <taxon>Rhabditida</taxon>
        <taxon>Tylenchina</taxon>
        <taxon>Tylenchomorpha</taxon>
        <taxon>Sphaerularioidea</taxon>
        <taxon>Anguinidae</taxon>
        <taxon>Anguininae</taxon>
        <taxon>Ditylenchus</taxon>
    </lineage>
</organism>
<evidence type="ECO:0000313" key="2">
    <source>
        <dbReference type="EMBL" id="KAI1691479.1"/>
    </source>
</evidence>
<keyword evidence="3" id="KW-1185">Reference proteome</keyword>
<gene>
    <name evidence="2" type="ORF">DdX_21860</name>
</gene>
<protein>
    <submittedName>
        <fullName evidence="2">Uncharacterized protein</fullName>
    </submittedName>
</protein>
<comment type="caution">
    <text evidence="2">The sequence shown here is derived from an EMBL/GenBank/DDBJ whole genome shotgun (WGS) entry which is preliminary data.</text>
</comment>
<evidence type="ECO:0000256" key="1">
    <source>
        <dbReference type="SAM" id="Phobius"/>
    </source>
</evidence>
<keyword evidence="1" id="KW-0472">Membrane</keyword>
<dbReference type="Proteomes" id="UP001201812">
    <property type="component" value="Unassembled WGS sequence"/>
</dbReference>
<feature type="transmembrane region" description="Helical" evidence="1">
    <location>
        <begin position="62"/>
        <end position="83"/>
    </location>
</feature>